<name>A0A399IXL6_9RHOB</name>
<accession>A0A399IXL6</accession>
<dbReference type="EMBL" id="QWJJ01000015">
    <property type="protein sequence ID" value="RII37704.1"/>
    <property type="molecule type" value="Genomic_DNA"/>
</dbReference>
<proteinExistence type="predicted"/>
<comment type="caution">
    <text evidence="1">The sequence shown here is derived from an EMBL/GenBank/DDBJ whole genome shotgun (WGS) entry which is preliminary data.</text>
</comment>
<evidence type="ECO:0000313" key="2">
    <source>
        <dbReference type="Proteomes" id="UP000265848"/>
    </source>
</evidence>
<sequence>MSGPFCVLRLEEASGGGIYRQMTGGGVREMLRHRAIAIAEVERARAFDAPLWRTRCWYDARRGVGLFRGERAWSVVFLSRLSGGPGRGGQGAGCHE</sequence>
<gene>
    <name evidence="1" type="ORF">DL237_16380</name>
</gene>
<dbReference type="Proteomes" id="UP000265848">
    <property type="component" value="Unassembled WGS sequence"/>
</dbReference>
<dbReference type="AlphaFoldDB" id="A0A399IXL6"/>
<evidence type="ECO:0000313" key="1">
    <source>
        <dbReference type="EMBL" id="RII37704.1"/>
    </source>
</evidence>
<protein>
    <submittedName>
        <fullName evidence="1">Uncharacterized protein</fullName>
    </submittedName>
</protein>
<keyword evidence="2" id="KW-1185">Reference proteome</keyword>
<organism evidence="1 2">
    <name type="scientific">Pseudooceanicola sediminis</name>
    <dbReference type="NCBI Taxonomy" id="2211117"/>
    <lineage>
        <taxon>Bacteria</taxon>
        <taxon>Pseudomonadati</taxon>
        <taxon>Pseudomonadota</taxon>
        <taxon>Alphaproteobacteria</taxon>
        <taxon>Rhodobacterales</taxon>
        <taxon>Paracoccaceae</taxon>
        <taxon>Pseudooceanicola</taxon>
    </lineage>
</organism>
<reference evidence="1 2" key="1">
    <citation type="submission" date="2018-08" db="EMBL/GenBank/DDBJ databases">
        <title>Pseudooceanicola sediminis CY03 in the family Rhodobacteracea.</title>
        <authorList>
            <person name="Zhang Y.-J."/>
        </authorList>
    </citation>
    <scope>NUCLEOTIDE SEQUENCE [LARGE SCALE GENOMIC DNA]</scope>
    <source>
        <strain evidence="1 2">CY03</strain>
    </source>
</reference>